<reference evidence="10" key="3">
    <citation type="submission" date="2015-02" db="UniProtKB">
        <authorList>
            <consortium name="EnsemblProtists"/>
        </authorList>
    </citation>
    <scope>IDENTIFICATION</scope>
    <source>
        <strain evidence="10">DAOM BR144</strain>
    </source>
</reference>
<accession>K3WDP7</accession>
<dbReference type="STRING" id="431595.K3WDP7"/>
<dbReference type="CDD" id="cd07308">
    <property type="entry name" value="lectin_leg-like"/>
    <property type="match status" value="1"/>
</dbReference>
<evidence type="ECO:0000256" key="3">
    <source>
        <dbReference type="ARBA" id="ARBA00022729"/>
    </source>
</evidence>
<keyword evidence="4 7" id="KW-1133">Transmembrane helix</keyword>
<dbReference type="Pfam" id="PF03388">
    <property type="entry name" value="Lectin_leg-like"/>
    <property type="match status" value="1"/>
</dbReference>
<dbReference type="Gene3D" id="2.60.120.200">
    <property type="match status" value="1"/>
</dbReference>
<dbReference type="InterPro" id="IPR051136">
    <property type="entry name" value="Intracellular_Lectin-GPT"/>
</dbReference>
<dbReference type="eggNOG" id="KOG3839">
    <property type="taxonomic scope" value="Eukaryota"/>
</dbReference>
<keyword evidence="3 8" id="KW-0732">Signal</keyword>
<evidence type="ECO:0000256" key="4">
    <source>
        <dbReference type="ARBA" id="ARBA00022989"/>
    </source>
</evidence>
<evidence type="ECO:0000256" key="6">
    <source>
        <dbReference type="SAM" id="Coils"/>
    </source>
</evidence>
<name>K3WDP7_GLOUD</name>
<dbReference type="GO" id="GO:0030134">
    <property type="term" value="C:COPII-coated ER to Golgi transport vesicle"/>
    <property type="evidence" value="ECO:0007669"/>
    <property type="project" value="TreeGrafter"/>
</dbReference>
<dbReference type="GO" id="GO:0005789">
    <property type="term" value="C:endoplasmic reticulum membrane"/>
    <property type="evidence" value="ECO:0007669"/>
    <property type="project" value="TreeGrafter"/>
</dbReference>
<dbReference type="GO" id="GO:0005793">
    <property type="term" value="C:endoplasmic reticulum-Golgi intermediate compartment"/>
    <property type="evidence" value="ECO:0007669"/>
    <property type="project" value="TreeGrafter"/>
</dbReference>
<reference evidence="11" key="1">
    <citation type="journal article" date="2010" name="Genome Biol.">
        <title>Genome sequence of the necrotrophic plant pathogen Pythium ultimum reveals original pathogenicity mechanisms and effector repertoire.</title>
        <authorList>
            <person name="Levesque C.A."/>
            <person name="Brouwer H."/>
            <person name="Cano L."/>
            <person name="Hamilton J.P."/>
            <person name="Holt C."/>
            <person name="Huitema E."/>
            <person name="Raffaele S."/>
            <person name="Robideau G.P."/>
            <person name="Thines M."/>
            <person name="Win J."/>
            <person name="Zerillo M.M."/>
            <person name="Beakes G.W."/>
            <person name="Boore J.L."/>
            <person name="Busam D."/>
            <person name="Dumas B."/>
            <person name="Ferriera S."/>
            <person name="Fuerstenberg S.I."/>
            <person name="Gachon C.M."/>
            <person name="Gaulin E."/>
            <person name="Govers F."/>
            <person name="Grenville-Briggs L."/>
            <person name="Horner N."/>
            <person name="Hostetler J."/>
            <person name="Jiang R.H."/>
            <person name="Johnson J."/>
            <person name="Krajaejun T."/>
            <person name="Lin H."/>
            <person name="Meijer H.J."/>
            <person name="Moore B."/>
            <person name="Morris P."/>
            <person name="Phuntmart V."/>
            <person name="Puiu D."/>
            <person name="Shetty J."/>
            <person name="Stajich J.E."/>
            <person name="Tripathy S."/>
            <person name="Wawra S."/>
            <person name="van West P."/>
            <person name="Whitty B.R."/>
            <person name="Coutinho P.M."/>
            <person name="Henrissat B."/>
            <person name="Martin F."/>
            <person name="Thomas P.D."/>
            <person name="Tyler B.M."/>
            <person name="De Vries R.P."/>
            <person name="Kamoun S."/>
            <person name="Yandell M."/>
            <person name="Tisserat N."/>
            <person name="Buell C.R."/>
        </authorList>
    </citation>
    <scope>NUCLEOTIDE SEQUENCE</scope>
    <source>
        <strain evidence="11">DAOM:BR144</strain>
    </source>
</reference>
<feature type="chain" id="PRO_5003870925" description="L-type lectin-like domain-containing protein" evidence="8">
    <location>
        <begin position="25"/>
        <end position="416"/>
    </location>
</feature>
<dbReference type="PROSITE" id="PS51328">
    <property type="entry name" value="L_LECTIN_LIKE"/>
    <property type="match status" value="1"/>
</dbReference>
<dbReference type="InterPro" id="IPR005052">
    <property type="entry name" value="Lectin_leg"/>
</dbReference>
<dbReference type="InterPro" id="IPR013320">
    <property type="entry name" value="ConA-like_dom_sf"/>
</dbReference>
<dbReference type="GO" id="GO:0005537">
    <property type="term" value="F:D-mannose binding"/>
    <property type="evidence" value="ECO:0007669"/>
    <property type="project" value="TreeGrafter"/>
</dbReference>
<feature type="domain" description="L-type lectin-like" evidence="9">
    <location>
        <begin position="24"/>
        <end position="260"/>
    </location>
</feature>
<evidence type="ECO:0000256" key="8">
    <source>
        <dbReference type="SAM" id="SignalP"/>
    </source>
</evidence>
<evidence type="ECO:0000256" key="5">
    <source>
        <dbReference type="ARBA" id="ARBA00023136"/>
    </source>
</evidence>
<evidence type="ECO:0000259" key="9">
    <source>
        <dbReference type="PROSITE" id="PS51328"/>
    </source>
</evidence>
<dbReference type="HOGENOM" id="CLU_675239_0_0_1"/>
<evidence type="ECO:0000256" key="1">
    <source>
        <dbReference type="ARBA" id="ARBA00004479"/>
    </source>
</evidence>
<protein>
    <recommendedName>
        <fullName evidence="9">L-type lectin-like domain-containing protein</fullName>
    </recommendedName>
</protein>
<feature type="signal peptide" evidence="8">
    <location>
        <begin position="1"/>
        <end position="24"/>
    </location>
</feature>
<dbReference type="AlphaFoldDB" id="K3WDP7"/>
<dbReference type="SMR" id="K3WDP7"/>
<keyword evidence="2 7" id="KW-0812">Transmembrane</keyword>
<dbReference type="InParanoid" id="K3WDP7"/>
<keyword evidence="11" id="KW-1185">Reference proteome</keyword>
<comment type="subcellular location">
    <subcellularLocation>
        <location evidence="1">Membrane</location>
        <topology evidence="1">Single-pass type I membrane protein</topology>
    </subcellularLocation>
</comment>
<evidence type="ECO:0000313" key="11">
    <source>
        <dbReference type="Proteomes" id="UP000019132"/>
    </source>
</evidence>
<dbReference type="OMA" id="VMQFRIS"/>
<dbReference type="SUPFAM" id="SSF49899">
    <property type="entry name" value="Concanavalin A-like lectins/glucanases"/>
    <property type="match status" value="1"/>
</dbReference>
<evidence type="ECO:0000256" key="7">
    <source>
        <dbReference type="SAM" id="Phobius"/>
    </source>
</evidence>
<dbReference type="PANTHER" id="PTHR12223:SF28">
    <property type="entry name" value="LECTIN, MANNOSE BINDING 1 LIKE"/>
    <property type="match status" value="1"/>
</dbReference>
<dbReference type="VEuPathDB" id="FungiDB:PYU1_G003084"/>
<keyword evidence="5 7" id="KW-0472">Membrane</keyword>
<dbReference type="GO" id="GO:0000139">
    <property type="term" value="C:Golgi membrane"/>
    <property type="evidence" value="ECO:0007669"/>
    <property type="project" value="TreeGrafter"/>
</dbReference>
<dbReference type="EMBL" id="GL376603">
    <property type="status" value="NOT_ANNOTATED_CDS"/>
    <property type="molecule type" value="Genomic_DNA"/>
</dbReference>
<dbReference type="PROSITE" id="PS51257">
    <property type="entry name" value="PROKAR_LIPOPROTEIN"/>
    <property type="match status" value="1"/>
</dbReference>
<proteinExistence type="predicted"/>
<dbReference type="PANTHER" id="PTHR12223">
    <property type="entry name" value="VESICULAR MANNOSE-BINDING LECTIN"/>
    <property type="match status" value="1"/>
</dbReference>
<evidence type="ECO:0000313" key="10">
    <source>
        <dbReference type="EnsemblProtists" id="PYU1_T003088"/>
    </source>
</evidence>
<keyword evidence="6" id="KW-0175">Coiled coil</keyword>
<dbReference type="EnsemblProtists" id="PYU1_T003088">
    <property type="protein sequence ID" value="PYU1_T003088"/>
    <property type="gene ID" value="PYU1_G003084"/>
</dbReference>
<feature type="transmembrane region" description="Helical" evidence="7">
    <location>
        <begin position="385"/>
        <end position="404"/>
    </location>
</feature>
<reference evidence="11" key="2">
    <citation type="submission" date="2010-04" db="EMBL/GenBank/DDBJ databases">
        <authorList>
            <person name="Buell R."/>
            <person name="Hamilton J."/>
            <person name="Hostetler J."/>
        </authorList>
    </citation>
    <scope>NUCLEOTIDE SEQUENCE [LARGE SCALE GENOMIC DNA]</scope>
    <source>
        <strain evidence="11">DAOM:BR144</strain>
    </source>
</reference>
<evidence type="ECO:0000256" key="2">
    <source>
        <dbReference type="ARBA" id="ARBA00022692"/>
    </source>
</evidence>
<feature type="coiled-coil region" evidence="6">
    <location>
        <begin position="315"/>
        <end position="346"/>
    </location>
</feature>
<dbReference type="Proteomes" id="UP000019132">
    <property type="component" value="Unassembled WGS sequence"/>
</dbReference>
<sequence length="416" mass="47352">MWTKTLYALAAAAACALHATGVSAEALNHLTFKEPYDKVGLDGKRQLSDEFEVGGSTDVKKNFVRLTPDRQSKRGSIWSRRVVDSEKFVSVVTFRIHGQGKKWFGDGIGIWLTHEGRYVNGDNHGFTDQYYGVGIILDTFKNVEHRGGHKDVTVQINDGKKTLDMLNDETKIGCDAAFRYHSNSAAFDPVYSSSRLRIKVDGNKLTLEIDPKNEGKWSQCYQGTLPFSQDWLRRATLGITASTGALADNHDIISVRSFDDLNDYGMAQADADVWTHNYSKEFQSLMNNPVCDQSCKISILQKFMSNFHVETEHWFEELKEQTENTVSKLKLKEQENQKKIQALTDRMNDMLESKLGQKFADVRNDVHRKIINKVEGEFMVAQSSWRLPFFFLLLVLAGAFAFAYQKYQKLVKSHLF</sequence>
<organism evidence="10 11">
    <name type="scientific">Globisporangium ultimum (strain ATCC 200006 / CBS 805.95 / DAOM BR144)</name>
    <name type="common">Pythium ultimum</name>
    <dbReference type="NCBI Taxonomy" id="431595"/>
    <lineage>
        <taxon>Eukaryota</taxon>
        <taxon>Sar</taxon>
        <taxon>Stramenopiles</taxon>
        <taxon>Oomycota</taxon>
        <taxon>Peronosporomycetes</taxon>
        <taxon>Pythiales</taxon>
        <taxon>Pythiaceae</taxon>
        <taxon>Globisporangium</taxon>
    </lineage>
</organism>
<dbReference type="GO" id="GO:0006888">
    <property type="term" value="P:endoplasmic reticulum to Golgi vesicle-mediated transport"/>
    <property type="evidence" value="ECO:0007669"/>
    <property type="project" value="TreeGrafter"/>
</dbReference>